<dbReference type="PANTHER" id="PTHR21490">
    <property type="entry name" value="ENKURIN-RELATED"/>
    <property type="match status" value="1"/>
</dbReference>
<dbReference type="GO" id="GO:0005516">
    <property type="term" value="F:calmodulin binding"/>
    <property type="evidence" value="ECO:0007669"/>
    <property type="project" value="TreeGrafter"/>
</dbReference>
<dbReference type="GO" id="GO:0001669">
    <property type="term" value="C:acrosomal vesicle"/>
    <property type="evidence" value="ECO:0007669"/>
    <property type="project" value="TreeGrafter"/>
</dbReference>
<evidence type="ECO:0000256" key="1">
    <source>
        <dbReference type="ARBA" id="ARBA00004138"/>
    </source>
</evidence>
<evidence type="ECO:0000313" key="9">
    <source>
        <dbReference type="EMBL" id="DBA25155.1"/>
    </source>
</evidence>
<evidence type="ECO:0000259" key="8">
    <source>
        <dbReference type="PROSITE" id="PS51665"/>
    </source>
</evidence>
<dbReference type="Pfam" id="PF13864">
    <property type="entry name" value="Enkurin"/>
    <property type="match status" value="1"/>
</dbReference>
<evidence type="ECO:0000313" key="10">
    <source>
        <dbReference type="Proteomes" id="UP001181693"/>
    </source>
</evidence>
<feature type="compositionally biased region" description="Polar residues" evidence="7">
    <location>
        <begin position="74"/>
        <end position="84"/>
    </location>
</feature>
<sequence length="266" mass="30693">MRNMAVPEESIYNLIPKEEVKIQKPPRYTSTFRHSVKLEEQKNKAAHKTMGPAKVEVPSPKEYLQKHTKEATLAQKSALLNSTGKPPRCLAEDQKRPPVPPRTEQPILGIQTNKSFIKTNVAEAVLAVPKKPKPVYVDTKKGDKHLLETSGLVPKYIKRKDFGSTPEYLVKRNEEVRRAQEEYDAYVKERLKMGAMKQLSEEERQNVLEGLKKNWDELHHDYQGLSVVIDTPPKKAHKERLEAEMRQLERDIDVIERQKIIYIANN</sequence>
<name>A0AAV3AQK1_PYXAD</name>
<evidence type="ECO:0000256" key="4">
    <source>
        <dbReference type="ARBA" id="ARBA00023212"/>
    </source>
</evidence>
<keyword evidence="4" id="KW-0206">Cytoskeleton</keyword>
<feature type="domain" description="Enkurin" evidence="8">
    <location>
        <begin position="171"/>
        <end position="263"/>
    </location>
</feature>
<keyword evidence="5" id="KW-0966">Cell projection</keyword>
<organism evidence="9 10">
    <name type="scientific">Pyxicephalus adspersus</name>
    <name type="common">African bullfrog</name>
    <dbReference type="NCBI Taxonomy" id="30357"/>
    <lineage>
        <taxon>Eukaryota</taxon>
        <taxon>Metazoa</taxon>
        <taxon>Chordata</taxon>
        <taxon>Craniata</taxon>
        <taxon>Vertebrata</taxon>
        <taxon>Euteleostomi</taxon>
        <taxon>Amphibia</taxon>
        <taxon>Batrachia</taxon>
        <taxon>Anura</taxon>
        <taxon>Neobatrachia</taxon>
        <taxon>Ranoidea</taxon>
        <taxon>Pyxicephalidae</taxon>
        <taxon>Pyxicephalinae</taxon>
        <taxon>Pyxicephalus</taxon>
    </lineage>
</organism>
<dbReference type="PANTHER" id="PTHR21490:SF0">
    <property type="entry name" value="ENKURIN"/>
    <property type="match status" value="1"/>
</dbReference>
<protein>
    <recommendedName>
        <fullName evidence="8">Enkurin domain-containing protein</fullName>
    </recommendedName>
</protein>
<evidence type="ECO:0000256" key="7">
    <source>
        <dbReference type="SAM" id="MobiDB-lite"/>
    </source>
</evidence>
<reference evidence="9" key="1">
    <citation type="thesis" date="2020" institute="ProQuest LLC" country="789 East Eisenhower Parkway, Ann Arbor, MI, USA">
        <title>Comparative Genomics and Chromosome Evolution.</title>
        <authorList>
            <person name="Mudd A.B."/>
        </authorList>
    </citation>
    <scope>NUCLEOTIDE SEQUENCE</scope>
    <source>
        <strain evidence="9">1538</strain>
        <tissue evidence="9">Blood</tissue>
    </source>
</reference>
<dbReference type="AlphaFoldDB" id="A0AAV3AQK1"/>
<keyword evidence="10" id="KW-1185">Reference proteome</keyword>
<gene>
    <name evidence="9" type="ORF">GDO54_012719</name>
</gene>
<dbReference type="EMBL" id="DYDO01000005">
    <property type="protein sequence ID" value="DBA25155.1"/>
    <property type="molecule type" value="Genomic_DNA"/>
</dbReference>
<keyword evidence="3" id="KW-0963">Cytoplasm</keyword>
<keyword evidence="6" id="KW-0175">Coiled coil</keyword>
<dbReference type="InterPro" id="IPR027012">
    <property type="entry name" value="Enkurin_dom"/>
</dbReference>
<evidence type="ECO:0000256" key="6">
    <source>
        <dbReference type="SAM" id="Coils"/>
    </source>
</evidence>
<comment type="subcellular location">
    <subcellularLocation>
        <location evidence="1">Cell projection</location>
        <location evidence="1">Cilium</location>
    </subcellularLocation>
    <subcellularLocation>
        <location evidence="2">Cytoplasm</location>
        <location evidence="2">Cytoskeleton</location>
    </subcellularLocation>
</comment>
<dbReference type="InterPro" id="IPR052102">
    <property type="entry name" value="Enkurin_domain-protein"/>
</dbReference>
<feature type="region of interest" description="Disordered" evidence="7">
    <location>
        <begin position="42"/>
        <end position="105"/>
    </location>
</feature>
<evidence type="ECO:0000256" key="3">
    <source>
        <dbReference type="ARBA" id="ARBA00022490"/>
    </source>
</evidence>
<dbReference type="GO" id="GO:0005879">
    <property type="term" value="C:axonemal microtubule"/>
    <property type="evidence" value="ECO:0007669"/>
    <property type="project" value="TreeGrafter"/>
</dbReference>
<proteinExistence type="predicted"/>
<evidence type="ECO:0000256" key="5">
    <source>
        <dbReference type="ARBA" id="ARBA00023273"/>
    </source>
</evidence>
<dbReference type="Proteomes" id="UP001181693">
    <property type="component" value="Unassembled WGS sequence"/>
</dbReference>
<accession>A0AAV3AQK1</accession>
<feature type="coiled-coil region" evidence="6">
    <location>
        <begin position="238"/>
        <end position="265"/>
    </location>
</feature>
<evidence type="ECO:0000256" key="2">
    <source>
        <dbReference type="ARBA" id="ARBA00004245"/>
    </source>
</evidence>
<comment type="caution">
    <text evidence="9">The sequence shown here is derived from an EMBL/GenBank/DDBJ whole genome shotgun (WGS) entry which is preliminary data.</text>
</comment>
<dbReference type="PROSITE" id="PS51665">
    <property type="entry name" value="ENKURIN"/>
    <property type="match status" value="1"/>
</dbReference>